<proteinExistence type="predicted"/>
<dbReference type="Gene3D" id="1.25.40.20">
    <property type="entry name" value="Ankyrin repeat-containing domain"/>
    <property type="match status" value="1"/>
</dbReference>
<comment type="caution">
    <text evidence="1">The sequence shown here is derived from an EMBL/GenBank/DDBJ whole genome shotgun (WGS) entry which is preliminary data.</text>
</comment>
<organism evidence="1 2">
    <name type="scientific">Tritrichomonas musculus</name>
    <dbReference type="NCBI Taxonomy" id="1915356"/>
    <lineage>
        <taxon>Eukaryota</taxon>
        <taxon>Metamonada</taxon>
        <taxon>Parabasalia</taxon>
        <taxon>Tritrichomonadida</taxon>
        <taxon>Tritrichomonadidae</taxon>
        <taxon>Tritrichomonas</taxon>
    </lineage>
</organism>
<evidence type="ECO:0000313" key="2">
    <source>
        <dbReference type="Proteomes" id="UP001470230"/>
    </source>
</evidence>
<dbReference type="EMBL" id="JAPFFF010000004">
    <property type="protein sequence ID" value="KAK8891403.1"/>
    <property type="molecule type" value="Genomic_DNA"/>
</dbReference>
<keyword evidence="2" id="KW-1185">Reference proteome</keyword>
<evidence type="ECO:0000313" key="1">
    <source>
        <dbReference type="EMBL" id="KAK8891403.1"/>
    </source>
</evidence>
<dbReference type="Proteomes" id="UP001470230">
    <property type="component" value="Unassembled WGS sequence"/>
</dbReference>
<reference evidence="1 2" key="1">
    <citation type="submission" date="2024-04" db="EMBL/GenBank/DDBJ databases">
        <title>Tritrichomonas musculus Genome.</title>
        <authorList>
            <person name="Alves-Ferreira E."/>
            <person name="Grigg M."/>
            <person name="Lorenzi H."/>
            <person name="Galac M."/>
        </authorList>
    </citation>
    <scope>NUCLEOTIDE SEQUENCE [LARGE SCALE GENOMIC DNA]</scope>
    <source>
        <strain evidence="1 2">EAF2021</strain>
    </source>
</reference>
<sequence>MLLDMPNVYVNAPDKQGKTPFDLAIANNHKDVADLLQSRVGSKDTLKKNKESWNQLFY</sequence>
<gene>
    <name evidence="1" type="ORF">M9Y10_028611</name>
</gene>
<dbReference type="SUPFAM" id="SSF48403">
    <property type="entry name" value="Ankyrin repeat"/>
    <property type="match status" value="1"/>
</dbReference>
<name>A0ABR2KKC7_9EUKA</name>
<accession>A0ABR2KKC7</accession>
<dbReference type="InterPro" id="IPR036770">
    <property type="entry name" value="Ankyrin_rpt-contain_sf"/>
</dbReference>
<evidence type="ECO:0008006" key="3">
    <source>
        <dbReference type="Google" id="ProtNLM"/>
    </source>
</evidence>
<protein>
    <recommendedName>
        <fullName evidence="3">Ankyrin repeat protein</fullName>
    </recommendedName>
</protein>